<keyword evidence="1" id="KW-0812">Transmembrane</keyword>
<evidence type="ECO:0000313" key="2">
    <source>
        <dbReference type="EMBL" id="VFQ94328.1"/>
    </source>
</evidence>
<proteinExistence type="predicted"/>
<dbReference type="EMBL" id="OOIL02005264">
    <property type="protein sequence ID" value="VFQ94328.1"/>
    <property type="molecule type" value="Genomic_DNA"/>
</dbReference>
<dbReference type="AlphaFoldDB" id="A0A484N227"/>
<evidence type="ECO:0000256" key="1">
    <source>
        <dbReference type="SAM" id="Phobius"/>
    </source>
</evidence>
<keyword evidence="1" id="KW-1133">Transmembrane helix</keyword>
<gene>
    <name evidence="2" type="ORF">CCAM_LOCUS36104</name>
</gene>
<sequence length="76" mass="9093">MDLCEATLHKHSWVQWFVGNFGCLHLLFDLFLKSDFIVWSVVNFGCIHLFELLHKLDFIMLEFTFGFETWSIFSPF</sequence>
<protein>
    <submittedName>
        <fullName evidence="2">Uncharacterized protein</fullName>
    </submittedName>
</protein>
<organism evidence="2 3">
    <name type="scientific">Cuscuta campestris</name>
    <dbReference type="NCBI Taxonomy" id="132261"/>
    <lineage>
        <taxon>Eukaryota</taxon>
        <taxon>Viridiplantae</taxon>
        <taxon>Streptophyta</taxon>
        <taxon>Embryophyta</taxon>
        <taxon>Tracheophyta</taxon>
        <taxon>Spermatophyta</taxon>
        <taxon>Magnoliopsida</taxon>
        <taxon>eudicotyledons</taxon>
        <taxon>Gunneridae</taxon>
        <taxon>Pentapetalae</taxon>
        <taxon>asterids</taxon>
        <taxon>lamiids</taxon>
        <taxon>Solanales</taxon>
        <taxon>Convolvulaceae</taxon>
        <taxon>Cuscuteae</taxon>
        <taxon>Cuscuta</taxon>
        <taxon>Cuscuta subgen. Grammica</taxon>
        <taxon>Cuscuta sect. Cleistogrammica</taxon>
    </lineage>
</organism>
<dbReference type="Proteomes" id="UP000595140">
    <property type="component" value="Unassembled WGS sequence"/>
</dbReference>
<keyword evidence="1" id="KW-0472">Membrane</keyword>
<evidence type="ECO:0000313" key="3">
    <source>
        <dbReference type="Proteomes" id="UP000595140"/>
    </source>
</evidence>
<reference evidence="2 3" key="1">
    <citation type="submission" date="2018-04" db="EMBL/GenBank/DDBJ databases">
        <authorList>
            <person name="Vogel A."/>
        </authorList>
    </citation>
    <scope>NUCLEOTIDE SEQUENCE [LARGE SCALE GENOMIC DNA]</scope>
</reference>
<accession>A0A484N227</accession>
<name>A0A484N227_9ASTE</name>
<keyword evidence="3" id="KW-1185">Reference proteome</keyword>
<feature type="transmembrane region" description="Helical" evidence="1">
    <location>
        <begin position="36"/>
        <end position="53"/>
    </location>
</feature>